<dbReference type="Proteomes" id="UP000036513">
    <property type="component" value="Unassembled WGS sequence"/>
</dbReference>
<evidence type="ECO:0000313" key="3">
    <source>
        <dbReference type="Proteomes" id="UP000036513"/>
    </source>
</evidence>
<evidence type="ECO:0000256" key="1">
    <source>
        <dbReference type="SAM" id="MobiDB-lite"/>
    </source>
</evidence>
<dbReference type="PATRIC" id="fig|37916.4.peg.940"/>
<dbReference type="AlphaFoldDB" id="A0A0J6WL60"/>
<name>A0A0J6WL60_9MYCO</name>
<accession>A0A0J6WL60</accession>
<reference evidence="2 3" key="1">
    <citation type="journal article" date="2015" name="Genome Biol. Evol.">
        <title>Characterization of Three Mycobacterium spp. with Potential Use in Bioremediation by Genome Sequencing and Comparative Genomics.</title>
        <authorList>
            <person name="Das S."/>
            <person name="Pettersson B.M."/>
            <person name="Behra P.R."/>
            <person name="Ramesh M."/>
            <person name="Dasgupta S."/>
            <person name="Bhattacharya A."/>
            <person name="Kirsebom L.A."/>
        </authorList>
    </citation>
    <scope>NUCLEOTIDE SEQUENCE [LARGE SCALE GENOMIC DNA]</scope>
    <source>
        <strain evidence="2 3">DSM 43826</strain>
    </source>
</reference>
<gene>
    <name evidence="2" type="ORF">MCHLDSM_01065</name>
</gene>
<sequence>MSEPGEASPNHVVQKPRKRTGNVQVSDFTMMVKVPGRPQAIRVFTAAEDAEARQYANDTGGTVVPLPLSPPDGYIVGPNGHLVPESTAPLAGMAADRGPIDAARD</sequence>
<protein>
    <submittedName>
        <fullName evidence="2">Uncharacterized protein</fullName>
    </submittedName>
</protein>
<comment type="caution">
    <text evidence="2">The sequence shown here is derived from an EMBL/GenBank/DDBJ whole genome shotgun (WGS) entry which is preliminary data.</text>
</comment>
<keyword evidence="3" id="KW-1185">Reference proteome</keyword>
<proteinExistence type="predicted"/>
<evidence type="ECO:0000313" key="2">
    <source>
        <dbReference type="EMBL" id="KMO82442.1"/>
    </source>
</evidence>
<feature type="region of interest" description="Disordered" evidence="1">
    <location>
        <begin position="1"/>
        <end position="22"/>
    </location>
</feature>
<dbReference type="EMBL" id="JYNL01000009">
    <property type="protein sequence ID" value="KMO82442.1"/>
    <property type="molecule type" value="Genomic_DNA"/>
</dbReference>
<organism evidence="2 3">
    <name type="scientific">Mycolicibacterium chlorophenolicum</name>
    <dbReference type="NCBI Taxonomy" id="37916"/>
    <lineage>
        <taxon>Bacteria</taxon>
        <taxon>Bacillati</taxon>
        <taxon>Actinomycetota</taxon>
        <taxon>Actinomycetes</taxon>
        <taxon>Mycobacteriales</taxon>
        <taxon>Mycobacteriaceae</taxon>
        <taxon>Mycolicibacterium</taxon>
    </lineage>
</organism>
<dbReference type="RefSeq" id="WP_048469056.1">
    <property type="nucleotide sequence ID" value="NZ_JYNL01000009.1"/>
</dbReference>
<dbReference type="STRING" id="37916.MCHLDSM_01065"/>